<reference evidence="3" key="2">
    <citation type="submission" date="2015-01" db="EMBL/GenBank/DDBJ databases">
        <title>Evolutionary Origins and Diversification of the Mycorrhizal Mutualists.</title>
        <authorList>
            <consortium name="DOE Joint Genome Institute"/>
            <consortium name="Mycorrhizal Genomics Consortium"/>
            <person name="Kohler A."/>
            <person name="Kuo A."/>
            <person name="Nagy L.G."/>
            <person name="Floudas D."/>
            <person name="Copeland A."/>
            <person name="Barry K.W."/>
            <person name="Cichocki N."/>
            <person name="Veneault-Fourrey C."/>
            <person name="LaButti K."/>
            <person name="Lindquist E.A."/>
            <person name="Lipzen A."/>
            <person name="Lundell T."/>
            <person name="Morin E."/>
            <person name="Murat C."/>
            <person name="Riley R."/>
            <person name="Ohm R."/>
            <person name="Sun H."/>
            <person name="Tunlid A."/>
            <person name="Henrissat B."/>
            <person name="Grigoriev I.V."/>
            <person name="Hibbett D.S."/>
            <person name="Martin F."/>
        </authorList>
    </citation>
    <scope>NUCLEOTIDE SEQUENCE [LARGE SCALE GENOMIC DNA]</scope>
    <source>
        <strain evidence="3">Ve08.2h10</strain>
    </source>
</reference>
<organism evidence="2 3">
    <name type="scientific">Paxillus rubicundulus Ve08.2h10</name>
    <dbReference type="NCBI Taxonomy" id="930991"/>
    <lineage>
        <taxon>Eukaryota</taxon>
        <taxon>Fungi</taxon>
        <taxon>Dikarya</taxon>
        <taxon>Basidiomycota</taxon>
        <taxon>Agaricomycotina</taxon>
        <taxon>Agaricomycetes</taxon>
        <taxon>Agaricomycetidae</taxon>
        <taxon>Boletales</taxon>
        <taxon>Paxilineae</taxon>
        <taxon>Paxillaceae</taxon>
        <taxon>Paxillus</taxon>
    </lineage>
</organism>
<protein>
    <submittedName>
        <fullName evidence="2">Uncharacterized protein</fullName>
    </submittedName>
</protein>
<name>A0A0D0DL50_9AGAM</name>
<reference evidence="2 3" key="1">
    <citation type="submission" date="2014-04" db="EMBL/GenBank/DDBJ databases">
        <authorList>
            <consortium name="DOE Joint Genome Institute"/>
            <person name="Kuo A."/>
            <person name="Kohler A."/>
            <person name="Jargeat P."/>
            <person name="Nagy L.G."/>
            <person name="Floudas D."/>
            <person name="Copeland A."/>
            <person name="Barry K.W."/>
            <person name="Cichocki N."/>
            <person name="Veneault-Fourrey C."/>
            <person name="LaButti K."/>
            <person name="Lindquist E.A."/>
            <person name="Lipzen A."/>
            <person name="Lundell T."/>
            <person name="Morin E."/>
            <person name="Murat C."/>
            <person name="Sun H."/>
            <person name="Tunlid A."/>
            <person name="Henrissat B."/>
            <person name="Grigoriev I.V."/>
            <person name="Hibbett D.S."/>
            <person name="Martin F."/>
            <person name="Nordberg H.P."/>
            <person name="Cantor M.N."/>
            <person name="Hua S.X."/>
        </authorList>
    </citation>
    <scope>NUCLEOTIDE SEQUENCE [LARGE SCALE GENOMIC DNA]</scope>
    <source>
        <strain evidence="2 3">Ve08.2h10</strain>
    </source>
</reference>
<dbReference type="Proteomes" id="UP000054538">
    <property type="component" value="Unassembled WGS sequence"/>
</dbReference>
<dbReference type="InParanoid" id="A0A0D0DL50"/>
<dbReference type="HOGENOM" id="CLU_1669964_0_0_1"/>
<evidence type="ECO:0000313" key="2">
    <source>
        <dbReference type="EMBL" id="KIK91953.1"/>
    </source>
</evidence>
<dbReference type="EMBL" id="KN825330">
    <property type="protein sequence ID" value="KIK91953.1"/>
    <property type="molecule type" value="Genomic_DNA"/>
</dbReference>
<feature type="compositionally biased region" description="Polar residues" evidence="1">
    <location>
        <begin position="47"/>
        <end position="74"/>
    </location>
</feature>
<feature type="region of interest" description="Disordered" evidence="1">
    <location>
        <begin position="1"/>
        <end position="74"/>
    </location>
</feature>
<gene>
    <name evidence="2" type="ORF">PAXRUDRAFT_26873</name>
</gene>
<proteinExistence type="predicted"/>
<accession>A0A0D0DL50</accession>
<evidence type="ECO:0000256" key="1">
    <source>
        <dbReference type="SAM" id="MobiDB-lite"/>
    </source>
</evidence>
<evidence type="ECO:0000313" key="3">
    <source>
        <dbReference type="Proteomes" id="UP000054538"/>
    </source>
</evidence>
<feature type="compositionally biased region" description="Acidic residues" evidence="1">
    <location>
        <begin position="27"/>
        <end position="37"/>
    </location>
</feature>
<sequence length="158" mass="16083">MKLGSRSNWVGGGVASEVPDDGSVGSELDDDVGDSEVADNQGGAQRCDNQIQGQRCSLEQQGSSNGDAPQRLQSWSWPFQGCQTVGFATTGGVGLANGGFGGGGLERPLDMGKGCNNDSMGGCDDDGNRMLDGGGIGGVMKRSLNEGKGCKYDGNGMP</sequence>
<dbReference type="AlphaFoldDB" id="A0A0D0DL50"/>
<keyword evidence="3" id="KW-1185">Reference proteome</keyword>